<feature type="region of interest" description="Disordered" evidence="4">
    <location>
        <begin position="1"/>
        <end position="36"/>
    </location>
</feature>
<protein>
    <submittedName>
        <fullName evidence="5">Aspartate aminotransferase family protein</fullName>
    </submittedName>
</protein>
<evidence type="ECO:0000313" key="6">
    <source>
        <dbReference type="Proteomes" id="UP001596523"/>
    </source>
</evidence>
<comment type="caution">
    <text evidence="5">The sequence shown here is derived from an EMBL/GenBank/DDBJ whole genome shotgun (WGS) entry which is preliminary data.</text>
</comment>
<dbReference type="CDD" id="cd00610">
    <property type="entry name" value="OAT_like"/>
    <property type="match status" value="1"/>
</dbReference>
<dbReference type="InterPro" id="IPR015422">
    <property type="entry name" value="PyrdxlP-dep_Trfase_small"/>
</dbReference>
<evidence type="ECO:0000256" key="2">
    <source>
        <dbReference type="ARBA" id="ARBA00022898"/>
    </source>
</evidence>
<accession>A0ABW2JES4</accession>
<evidence type="ECO:0000256" key="1">
    <source>
        <dbReference type="ARBA" id="ARBA00008954"/>
    </source>
</evidence>
<reference evidence="6" key="1">
    <citation type="journal article" date="2019" name="Int. J. Syst. Evol. Microbiol.">
        <title>The Global Catalogue of Microorganisms (GCM) 10K type strain sequencing project: providing services to taxonomists for standard genome sequencing and annotation.</title>
        <authorList>
            <consortium name="The Broad Institute Genomics Platform"/>
            <consortium name="The Broad Institute Genome Sequencing Center for Infectious Disease"/>
            <person name="Wu L."/>
            <person name="Ma J."/>
        </authorList>
    </citation>
    <scope>NUCLEOTIDE SEQUENCE [LARGE SCALE GENOMIC DNA]</scope>
    <source>
        <strain evidence="6">SYNS20</strain>
    </source>
</reference>
<keyword evidence="6" id="KW-1185">Reference proteome</keyword>
<dbReference type="PANTHER" id="PTHR45688:SF13">
    <property type="entry name" value="ALANINE--GLYOXYLATE AMINOTRANSFERASE 2-LIKE"/>
    <property type="match status" value="1"/>
</dbReference>
<dbReference type="GO" id="GO:0008483">
    <property type="term" value="F:transaminase activity"/>
    <property type="evidence" value="ECO:0007669"/>
    <property type="project" value="UniProtKB-KW"/>
</dbReference>
<keyword evidence="5" id="KW-0032">Aminotransferase</keyword>
<keyword evidence="5" id="KW-0808">Transferase</keyword>
<evidence type="ECO:0000313" key="5">
    <source>
        <dbReference type="EMBL" id="MFC7304038.1"/>
    </source>
</evidence>
<name>A0ABW2JES4_9ACTN</name>
<dbReference type="InterPro" id="IPR015424">
    <property type="entry name" value="PyrdxlP-dep_Trfase"/>
</dbReference>
<evidence type="ECO:0000256" key="3">
    <source>
        <dbReference type="RuleBase" id="RU003560"/>
    </source>
</evidence>
<dbReference type="PROSITE" id="PS00600">
    <property type="entry name" value="AA_TRANSFER_CLASS_3"/>
    <property type="match status" value="1"/>
</dbReference>
<dbReference type="SUPFAM" id="SSF53383">
    <property type="entry name" value="PLP-dependent transferases"/>
    <property type="match status" value="1"/>
</dbReference>
<dbReference type="Proteomes" id="UP001596523">
    <property type="component" value="Unassembled WGS sequence"/>
</dbReference>
<dbReference type="PIRSF" id="PIRSF000521">
    <property type="entry name" value="Transaminase_4ab_Lys_Orn"/>
    <property type="match status" value="1"/>
</dbReference>
<dbReference type="RefSeq" id="WP_381827827.1">
    <property type="nucleotide sequence ID" value="NZ_JBHTCF010000002.1"/>
</dbReference>
<dbReference type="Gene3D" id="3.90.1150.10">
    <property type="entry name" value="Aspartate Aminotransferase, domain 1"/>
    <property type="match status" value="1"/>
</dbReference>
<dbReference type="InterPro" id="IPR049704">
    <property type="entry name" value="Aminotrans_3_PPA_site"/>
</dbReference>
<keyword evidence="2 3" id="KW-0663">Pyridoxal phosphate</keyword>
<proteinExistence type="inferred from homology"/>
<sequence length="466" mass="49311">MAAPAPNEAGVTVPATTTVPSAPAVPSAPTSPPDESFWAEADRHLVRYGGEFTREIIDRAAGSSVFTADGRRILDFTSGQMSAVLGHAHPDIVRAVSQSVGSLSHLFSGMLSRPVVNLAKRLAATLPDTLSKTLLLTTGAESNEAALKMAKLYTGKYEIVSFDRSWHGMTSGAAAATFSAGRRGYGPALPGNLTLPTPNAYRSPFRRTDGSYDWEAELAYGFASVDQQSTGALAACIVEPILSSGGIIDLPPGYLGRLKEMCAERGMLLILDEAQTGLGRTGDMYAFERDGVAPDILTLSKTLGAGLPVAAVVTGGDIEQVCRDRGFLFFTTHVSDPLAATVGLTVLDVIERDRLVDRAAKLGDQLTDRLTTLRDTYEVVGDVRGRGLLQGIELVTDKESRTPADALGQAVTTACLERGLHLNIVQLPGMGGIFRIAPPLTTSEDELHAGVDILEASIRAVLAAWH</sequence>
<feature type="compositionally biased region" description="Low complexity" evidence="4">
    <location>
        <begin position="11"/>
        <end position="28"/>
    </location>
</feature>
<comment type="similarity">
    <text evidence="1 3">Belongs to the class-III pyridoxal-phosphate-dependent aminotransferase family.</text>
</comment>
<gene>
    <name evidence="5" type="ORF">ACFQVC_07400</name>
</gene>
<organism evidence="5 6">
    <name type="scientific">Streptomyces monticola</name>
    <dbReference type="NCBI Taxonomy" id="2666263"/>
    <lineage>
        <taxon>Bacteria</taxon>
        <taxon>Bacillati</taxon>
        <taxon>Actinomycetota</taxon>
        <taxon>Actinomycetes</taxon>
        <taxon>Kitasatosporales</taxon>
        <taxon>Streptomycetaceae</taxon>
        <taxon>Streptomyces</taxon>
    </lineage>
</organism>
<dbReference type="Gene3D" id="3.40.640.10">
    <property type="entry name" value="Type I PLP-dependent aspartate aminotransferase-like (Major domain)"/>
    <property type="match status" value="1"/>
</dbReference>
<dbReference type="InterPro" id="IPR015421">
    <property type="entry name" value="PyrdxlP-dep_Trfase_major"/>
</dbReference>
<dbReference type="InterPro" id="IPR005814">
    <property type="entry name" value="Aminotrans_3"/>
</dbReference>
<dbReference type="EMBL" id="JBHTCF010000002">
    <property type="protein sequence ID" value="MFC7304038.1"/>
    <property type="molecule type" value="Genomic_DNA"/>
</dbReference>
<dbReference type="PANTHER" id="PTHR45688">
    <property type="match status" value="1"/>
</dbReference>
<evidence type="ECO:0000256" key="4">
    <source>
        <dbReference type="SAM" id="MobiDB-lite"/>
    </source>
</evidence>
<dbReference type="Pfam" id="PF00202">
    <property type="entry name" value="Aminotran_3"/>
    <property type="match status" value="1"/>
</dbReference>